<keyword evidence="1" id="KW-0732">Signal</keyword>
<dbReference type="EMBL" id="JBHUIV010000016">
    <property type="protein sequence ID" value="MFD2202054.1"/>
    <property type="molecule type" value="Genomic_DNA"/>
</dbReference>
<dbReference type="RefSeq" id="WP_380802417.1">
    <property type="nucleotide sequence ID" value="NZ_JBHUIV010000016.1"/>
</dbReference>
<dbReference type="Proteomes" id="UP001597414">
    <property type="component" value="Unassembled WGS sequence"/>
</dbReference>
<keyword evidence="3" id="KW-1185">Reference proteome</keyword>
<sequence>MKNKPQLQFIVTALILAINLPYAFAQSNFEGAWFYLGENSRSSLICEINGEGLTQYTWDEDSEKYVTYRSTRGSEYQFVDHYQENRNNATYYWINTCDGCG</sequence>
<evidence type="ECO:0000313" key="3">
    <source>
        <dbReference type="Proteomes" id="UP001597414"/>
    </source>
</evidence>
<feature type="signal peptide" evidence="1">
    <location>
        <begin position="1"/>
        <end position="25"/>
    </location>
</feature>
<accession>A0ABW5B9C7</accession>
<name>A0ABW5B9C7_9BACT</name>
<proteinExistence type="predicted"/>
<evidence type="ECO:0000256" key="1">
    <source>
        <dbReference type="SAM" id="SignalP"/>
    </source>
</evidence>
<comment type="caution">
    <text evidence="2">The sequence shown here is derived from an EMBL/GenBank/DDBJ whole genome shotgun (WGS) entry which is preliminary data.</text>
</comment>
<protein>
    <recommendedName>
        <fullName evidence="4">DUF2147 domain-containing protein</fullName>
    </recommendedName>
</protein>
<reference evidence="3" key="1">
    <citation type="journal article" date="2019" name="Int. J. Syst. Evol. Microbiol.">
        <title>The Global Catalogue of Microorganisms (GCM) 10K type strain sequencing project: providing services to taxonomists for standard genome sequencing and annotation.</title>
        <authorList>
            <consortium name="The Broad Institute Genomics Platform"/>
            <consortium name="The Broad Institute Genome Sequencing Center for Infectious Disease"/>
            <person name="Wu L."/>
            <person name="Ma J."/>
        </authorList>
    </citation>
    <scope>NUCLEOTIDE SEQUENCE [LARGE SCALE GENOMIC DNA]</scope>
    <source>
        <strain evidence="3">KCTC 19812</strain>
    </source>
</reference>
<feature type="chain" id="PRO_5046126325" description="DUF2147 domain-containing protein" evidence="1">
    <location>
        <begin position="26"/>
        <end position="101"/>
    </location>
</feature>
<evidence type="ECO:0000313" key="2">
    <source>
        <dbReference type="EMBL" id="MFD2202054.1"/>
    </source>
</evidence>
<evidence type="ECO:0008006" key="4">
    <source>
        <dbReference type="Google" id="ProtNLM"/>
    </source>
</evidence>
<organism evidence="2 3">
    <name type="scientific">Shivajiella indica</name>
    <dbReference type="NCBI Taxonomy" id="872115"/>
    <lineage>
        <taxon>Bacteria</taxon>
        <taxon>Pseudomonadati</taxon>
        <taxon>Bacteroidota</taxon>
        <taxon>Cytophagia</taxon>
        <taxon>Cytophagales</taxon>
        <taxon>Cyclobacteriaceae</taxon>
        <taxon>Shivajiella</taxon>
    </lineage>
</organism>
<gene>
    <name evidence="2" type="ORF">ACFSKV_10775</name>
</gene>